<proteinExistence type="predicted"/>
<feature type="compositionally biased region" description="Basic and acidic residues" evidence="1">
    <location>
        <begin position="8"/>
        <end position="19"/>
    </location>
</feature>
<keyword evidence="3" id="KW-1185">Reference proteome</keyword>
<sequence>MLALGRRSASDDGRLRDDELLVPLLSIDGVSNPDEDEDEATHSGVPVVPAAACPIPVAEAIAAAAAAVAVRSVNNPLPPGGRATASVQSGGRQPDPEPQDDPAAIPGPTDVPVDDGLMALEPDEEVVPTPELDGVASVSEVS</sequence>
<dbReference type="AlphaFoldDB" id="A0A182TF04"/>
<feature type="region of interest" description="Disordered" evidence="1">
    <location>
        <begin position="1"/>
        <end position="20"/>
    </location>
</feature>
<evidence type="ECO:0000313" key="2">
    <source>
        <dbReference type="EnsemblMetazoa" id="AMEC001137-PA"/>
    </source>
</evidence>
<feature type="region of interest" description="Disordered" evidence="1">
    <location>
        <begin position="73"/>
        <end position="142"/>
    </location>
</feature>
<dbReference type="VEuPathDB" id="VectorBase:AMEC001137"/>
<name>A0A182TF04_9DIPT</name>
<reference evidence="3" key="1">
    <citation type="submission" date="2014-01" db="EMBL/GenBank/DDBJ databases">
        <title>The Genome Sequence of Anopheles melas CM1001059_A (V2).</title>
        <authorList>
            <consortium name="The Broad Institute Genomics Platform"/>
            <person name="Neafsey D.E."/>
            <person name="Besansky N."/>
            <person name="Howell P."/>
            <person name="Walton C."/>
            <person name="Young S.K."/>
            <person name="Zeng Q."/>
            <person name="Gargeya S."/>
            <person name="Fitzgerald M."/>
            <person name="Haas B."/>
            <person name="Abouelleil A."/>
            <person name="Allen A.W."/>
            <person name="Alvarado L."/>
            <person name="Arachchi H.M."/>
            <person name="Berlin A.M."/>
            <person name="Chapman S.B."/>
            <person name="Gainer-Dewar J."/>
            <person name="Goldberg J."/>
            <person name="Griggs A."/>
            <person name="Gujja S."/>
            <person name="Hansen M."/>
            <person name="Howarth C."/>
            <person name="Imamovic A."/>
            <person name="Ireland A."/>
            <person name="Larimer J."/>
            <person name="McCowan C."/>
            <person name="Murphy C."/>
            <person name="Pearson M."/>
            <person name="Poon T.W."/>
            <person name="Priest M."/>
            <person name="Roberts A."/>
            <person name="Saif S."/>
            <person name="Shea T."/>
            <person name="Sisk P."/>
            <person name="Sykes S."/>
            <person name="Wortman J."/>
            <person name="Nusbaum C."/>
            <person name="Birren B."/>
        </authorList>
    </citation>
    <scope>NUCLEOTIDE SEQUENCE [LARGE SCALE GENOMIC DNA]</scope>
    <source>
        <strain evidence="3">CM1001059</strain>
    </source>
</reference>
<dbReference type="EnsemblMetazoa" id="AMEC001137-RA">
    <property type="protein sequence ID" value="AMEC001137-PA"/>
    <property type="gene ID" value="AMEC001137"/>
</dbReference>
<evidence type="ECO:0000313" key="3">
    <source>
        <dbReference type="Proteomes" id="UP000075902"/>
    </source>
</evidence>
<evidence type="ECO:0000256" key="1">
    <source>
        <dbReference type="SAM" id="MobiDB-lite"/>
    </source>
</evidence>
<dbReference type="Proteomes" id="UP000075902">
    <property type="component" value="Unassembled WGS sequence"/>
</dbReference>
<reference evidence="2" key="2">
    <citation type="submission" date="2020-05" db="UniProtKB">
        <authorList>
            <consortium name="EnsemblMetazoa"/>
        </authorList>
    </citation>
    <scope>IDENTIFICATION</scope>
    <source>
        <strain evidence="2">CM1001059</strain>
    </source>
</reference>
<protein>
    <submittedName>
        <fullName evidence="2">Uncharacterized protein</fullName>
    </submittedName>
</protein>
<organism evidence="2 3">
    <name type="scientific">Anopheles melas</name>
    <dbReference type="NCBI Taxonomy" id="34690"/>
    <lineage>
        <taxon>Eukaryota</taxon>
        <taxon>Metazoa</taxon>
        <taxon>Ecdysozoa</taxon>
        <taxon>Arthropoda</taxon>
        <taxon>Hexapoda</taxon>
        <taxon>Insecta</taxon>
        <taxon>Pterygota</taxon>
        <taxon>Neoptera</taxon>
        <taxon>Endopterygota</taxon>
        <taxon>Diptera</taxon>
        <taxon>Nematocera</taxon>
        <taxon>Culicoidea</taxon>
        <taxon>Culicidae</taxon>
        <taxon>Anophelinae</taxon>
        <taxon>Anopheles</taxon>
    </lineage>
</organism>
<accession>A0A182TF04</accession>